<reference evidence="1" key="2">
    <citation type="journal article" date="2021" name="PeerJ">
        <title>Extensive microbial diversity within the chicken gut microbiome revealed by metagenomics and culture.</title>
        <authorList>
            <person name="Gilroy R."/>
            <person name="Ravi A."/>
            <person name="Getino M."/>
            <person name="Pursley I."/>
            <person name="Horton D.L."/>
            <person name="Alikhan N.F."/>
            <person name="Baker D."/>
            <person name="Gharbi K."/>
            <person name="Hall N."/>
            <person name="Watson M."/>
            <person name="Adriaenssens E.M."/>
            <person name="Foster-Nyarko E."/>
            <person name="Jarju S."/>
            <person name="Secka A."/>
            <person name="Antonio M."/>
            <person name="Oren A."/>
            <person name="Chaudhuri R.R."/>
            <person name="La Ragione R."/>
            <person name="Hildebrand F."/>
            <person name="Pallen M.J."/>
        </authorList>
    </citation>
    <scope>NUCLEOTIDE SEQUENCE</scope>
    <source>
        <strain evidence="1">G3-8215</strain>
    </source>
</reference>
<name>A0A940IHJ0_9BACT</name>
<accession>A0A940IHJ0</accession>
<gene>
    <name evidence="1" type="ORF">IAB75_01340</name>
</gene>
<evidence type="ECO:0000313" key="1">
    <source>
        <dbReference type="EMBL" id="MBO8482755.1"/>
    </source>
</evidence>
<comment type="caution">
    <text evidence="1">The sequence shown here is derived from an EMBL/GenBank/DDBJ whole genome shotgun (WGS) entry which is preliminary data.</text>
</comment>
<evidence type="ECO:0000313" key="2">
    <source>
        <dbReference type="Proteomes" id="UP000725002"/>
    </source>
</evidence>
<dbReference type="Pfam" id="PF10902">
    <property type="entry name" value="WYL_2"/>
    <property type="match status" value="1"/>
</dbReference>
<dbReference type="EMBL" id="JADILV010000008">
    <property type="protein sequence ID" value="MBO8482755.1"/>
    <property type="molecule type" value="Genomic_DNA"/>
</dbReference>
<sequence>MEKDILSYLNRSGSGDAAGKAETIRKLAEMLSSDIVRFRYRKLDGSVRDAYGTRDPKLIAVNSEMPSGGGGSSRAGTFAYFDMEKHGWRCFRYENIIGIDEDYAI</sequence>
<protein>
    <submittedName>
        <fullName evidence="1">DUF2693 domain-containing protein</fullName>
    </submittedName>
</protein>
<dbReference type="AlphaFoldDB" id="A0A940IHJ0"/>
<proteinExistence type="predicted"/>
<organism evidence="1 2">
    <name type="scientific">Candidatus Cryptobacteroides avicola</name>
    <dbReference type="NCBI Taxonomy" id="2840757"/>
    <lineage>
        <taxon>Bacteria</taxon>
        <taxon>Pseudomonadati</taxon>
        <taxon>Bacteroidota</taxon>
        <taxon>Bacteroidia</taxon>
        <taxon>Bacteroidales</taxon>
        <taxon>Candidatus Cryptobacteroides</taxon>
    </lineage>
</organism>
<dbReference type="InterPro" id="IPR024401">
    <property type="entry name" value="WYL_prot"/>
</dbReference>
<reference evidence="1" key="1">
    <citation type="submission" date="2020-10" db="EMBL/GenBank/DDBJ databases">
        <authorList>
            <person name="Gilroy R."/>
        </authorList>
    </citation>
    <scope>NUCLEOTIDE SEQUENCE</scope>
    <source>
        <strain evidence="1">G3-8215</strain>
    </source>
</reference>
<dbReference type="Proteomes" id="UP000725002">
    <property type="component" value="Unassembled WGS sequence"/>
</dbReference>